<dbReference type="InterPro" id="IPR020846">
    <property type="entry name" value="MFS_dom"/>
</dbReference>
<dbReference type="GO" id="GO:0005886">
    <property type="term" value="C:plasma membrane"/>
    <property type="evidence" value="ECO:0007669"/>
    <property type="project" value="UniProtKB-SubCell"/>
</dbReference>
<feature type="transmembrane region" description="Helical" evidence="8">
    <location>
        <begin position="151"/>
        <end position="174"/>
    </location>
</feature>
<feature type="transmembrane region" description="Helical" evidence="8">
    <location>
        <begin position="59"/>
        <end position="82"/>
    </location>
</feature>
<keyword evidence="2" id="KW-0813">Transport</keyword>
<feature type="transmembrane region" description="Helical" evidence="8">
    <location>
        <begin position="180"/>
        <end position="201"/>
    </location>
</feature>
<dbReference type="PANTHER" id="PTHR23517">
    <property type="entry name" value="RESISTANCE PROTEIN MDTM, PUTATIVE-RELATED-RELATED"/>
    <property type="match status" value="1"/>
</dbReference>
<evidence type="ECO:0000313" key="10">
    <source>
        <dbReference type="EMBL" id="MCP2166811.1"/>
    </source>
</evidence>
<evidence type="ECO:0000256" key="3">
    <source>
        <dbReference type="ARBA" id="ARBA00022475"/>
    </source>
</evidence>
<evidence type="ECO:0000259" key="9">
    <source>
        <dbReference type="PROSITE" id="PS50850"/>
    </source>
</evidence>
<feature type="domain" description="Major facilitator superfamily (MFS) profile" evidence="9">
    <location>
        <begin position="1"/>
        <end position="414"/>
    </location>
</feature>
<evidence type="ECO:0000256" key="5">
    <source>
        <dbReference type="ARBA" id="ARBA00022989"/>
    </source>
</evidence>
<dbReference type="InterPro" id="IPR050171">
    <property type="entry name" value="MFS_Transporters"/>
</dbReference>
<evidence type="ECO:0000256" key="6">
    <source>
        <dbReference type="ARBA" id="ARBA00023136"/>
    </source>
</evidence>
<dbReference type="GO" id="GO:0022857">
    <property type="term" value="F:transmembrane transporter activity"/>
    <property type="evidence" value="ECO:0007669"/>
    <property type="project" value="InterPro"/>
</dbReference>
<dbReference type="Gene3D" id="1.20.1250.20">
    <property type="entry name" value="MFS general substrate transporter like domains"/>
    <property type="match status" value="1"/>
</dbReference>
<feature type="transmembrane region" description="Helical" evidence="8">
    <location>
        <begin position="266"/>
        <end position="286"/>
    </location>
</feature>
<dbReference type="EMBL" id="JAMTCK010000008">
    <property type="protein sequence ID" value="MCP2166811.1"/>
    <property type="molecule type" value="Genomic_DNA"/>
</dbReference>
<feature type="transmembrane region" description="Helical" evidence="8">
    <location>
        <begin position="123"/>
        <end position="144"/>
    </location>
</feature>
<name>A0AAE3GEI1_9PSEU</name>
<comment type="caution">
    <text evidence="10">The sequence shown here is derived from an EMBL/GenBank/DDBJ whole genome shotgun (WGS) entry which is preliminary data.</text>
</comment>
<evidence type="ECO:0000256" key="4">
    <source>
        <dbReference type="ARBA" id="ARBA00022692"/>
    </source>
</evidence>
<evidence type="ECO:0000256" key="7">
    <source>
        <dbReference type="SAM" id="MobiDB-lite"/>
    </source>
</evidence>
<keyword evidence="3" id="KW-1003">Cell membrane</keyword>
<dbReference type="Pfam" id="PF07690">
    <property type="entry name" value="MFS_1"/>
    <property type="match status" value="1"/>
</dbReference>
<dbReference type="PANTHER" id="PTHR23517:SF13">
    <property type="entry name" value="MAJOR FACILITATOR SUPERFAMILY MFS_1"/>
    <property type="match status" value="1"/>
</dbReference>
<dbReference type="InterPro" id="IPR011701">
    <property type="entry name" value="MFS"/>
</dbReference>
<dbReference type="PROSITE" id="PS50850">
    <property type="entry name" value="MFS"/>
    <property type="match status" value="1"/>
</dbReference>
<protein>
    <submittedName>
        <fullName evidence="10">Arabinose efflux permease, MFS family</fullName>
    </submittedName>
</protein>
<reference evidence="10" key="1">
    <citation type="submission" date="2022-06" db="EMBL/GenBank/DDBJ databases">
        <title>Genomic Encyclopedia of Archaeal and Bacterial Type Strains, Phase II (KMG-II): from individual species to whole genera.</title>
        <authorList>
            <person name="Goeker M."/>
        </authorList>
    </citation>
    <scope>NUCLEOTIDE SEQUENCE</scope>
    <source>
        <strain evidence="10">DSM 43935</strain>
    </source>
</reference>
<keyword evidence="6 8" id="KW-0472">Membrane</keyword>
<evidence type="ECO:0000256" key="8">
    <source>
        <dbReference type="SAM" id="Phobius"/>
    </source>
</evidence>
<evidence type="ECO:0000256" key="2">
    <source>
        <dbReference type="ARBA" id="ARBA00022448"/>
    </source>
</evidence>
<feature type="transmembrane region" description="Helical" evidence="8">
    <location>
        <begin position="94"/>
        <end position="117"/>
    </location>
</feature>
<keyword evidence="4 8" id="KW-0812">Transmembrane</keyword>
<dbReference type="RefSeq" id="WP_253773046.1">
    <property type="nucleotide sequence ID" value="NZ_JAMTCK010000008.1"/>
</dbReference>
<feature type="transmembrane region" description="Helical" evidence="8">
    <location>
        <begin position="293"/>
        <end position="313"/>
    </location>
</feature>
<gene>
    <name evidence="10" type="ORF">LX83_003683</name>
</gene>
<feature type="transmembrane region" description="Helical" evidence="8">
    <location>
        <begin position="355"/>
        <end position="377"/>
    </location>
</feature>
<dbReference type="InterPro" id="IPR005829">
    <property type="entry name" value="Sugar_transporter_CS"/>
</dbReference>
<dbReference type="AlphaFoldDB" id="A0AAE3GEI1"/>
<feature type="transmembrane region" description="Helical" evidence="8">
    <location>
        <begin position="389"/>
        <end position="407"/>
    </location>
</feature>
<organism evidence="10 11">
    <name type="scientific">Goodfellowiella coeruleoviolacea</name>
    <dbReference type="NCBI Taxonomy" id="334858"/>
    <lineage>
        <taxon>Bacteria</taxon>
        <taxon>Bacillati</taxon>
        <taxon>Actinomycetota</taxon>
        <taxon>Actinomycetes</taxon>
        <taxon>Pseudonocardiales</taxon>
        <taxon>Pseudonocardiaceae</taxon>
        <taxon>Goodfellowiella</taxon>
    </lineage>
</organism>
<keyword evidence="11" id="KW-1185">Reference proteome</keyword>
<evidence type="ECO:0000313" key="11">
    <source>
        <dbReference type="Proteomes" id="UP001206128"/>
    </source>
</evidence>
<dbReference type="InterPro" id="IPR036259">
    <property type="entry name" value="MFS_trans_sf"/>
</dbReference>
<feature type="region of interest" description="Disordered" evidence="7">
    <location>
        <begin position="1"/>
        <end position="21"/>
    </location>
</feature>
<feature type="transmembrane region" description="Helical" evidence="8">
    <location>
        <begin position="28"/>
        <end position="53"/>
    </location>
</feature>
<comment type="subcellular location">
    <subcellularLocation>
        <location evidence="1">Cell membrane</location>
        <topology evidence="1">Multi-pass membrane protein</topology>
    </subcellularLocation>
</comment>
<accession>A0AAE3GEI1</accession>
<evidence type="ECO:0000256" key="1">
    <source>
        <dbReference type="ARBA" id="ARBA00004651"/>
    </source>
</evidence>
<dbReference type="Proteomes" id="UP001206128">
    <property type="component" value="Unassembled WGS sequence"/>
</dbReference>
<dbReference type="PROSITE" id="PS00216">
    <property type="entry name" value="SUGAR_TRANSPORT_1"/>
    <property type="match status" value="1"/>
</dbReference>
<feature type="transmembrane region" description="Helical" evidence="8">
    <location>
        <begin position="231"/>
        <end position="251"/>
    </location>
</feature>
<dbReference type="SUPFAM" id="SSF103473">
    <property type="entry name" value="MFS general substrate transporter"/>
    <property type="match status" value="1"/>
</dbReference>
<feature type="transmembrane region" description="Helical" evidence="8">
    <location>
        <begin position="319"/>
        <end position="343"/>
    </location>
</feature>
<sequence>MTTSSAVRPTLTAPDPATVSPHHPSRHWIWLAAWPVTAVFVLSNAPTPLYVLWQRVMGFSAGTLTVIFASYIAGLIGALLVAGVVADRIGRKPVLLPALVLGVVAAGLFATATSVAMLVTARALTGIAVGATVSAGMAAVTDVAGPARKPLGALLASTAVVVGAGLGPLLAGVLSETTPWPTTAVFLLEIVLLGSALLVVLRMPLTRPAPSGARGAWVRVPSVPSANRQHLAAGIAVFAPAITATSFVLSLGPSLLAELLGSSNRIVAGGTAFVMFVVSTGVQFALRRLTVRGMLLTAALTSVTSMLTLIAAVHTASVVLLVGAALLAGAGQGLGQLGGLSVLSRHVPAHRLAEANAGLNTGGYLLAGTLPMAAGYLSDVVGLPTGTTIFGVVLILAALSGAAFVLTRRVLRPA</sequence>
<keyword evidence="5 8" id="KW-1133">Transmembrane helix</keyword>
<proteinExistence type="predicted"/>